<dbReference type="AlphaFoldDB" id="D3BJY1"/>
<dbReference type="GeneID" id="31364338"/>
<evidence type="ECO:0000313" key="5">
    <source>
        <dbReference type="Proteomes" id="UP000001396"/>
    </source>
</evidence>
<dbReference type="OMA" id="GNLLMME"/>
<gene>
    <name evidence="4" type="ORF">PPL_08861</name>
</gene>
<reference evidence="4 5" key="1">
    <citation type="journal article" date="2011" name="Genome Res.">
        <title>Phylogeny-wide analysis of social amoeba genomes highlights ancient origins for complex intercellular communication.</title>
        <authorList>
            <person name="Heidel A.J."/>
            <person name="Lawal H.M."/>
            <person name="Felder M."/>
            <person name="Schilde C."/>
            <person name="Helps N.R."/>
            <person name="Tunggal B."/>
            <person name="Rivero F."/>
            <person name="John U."/>
            <person name="Schleicher M."/>
            <person name="Eichinger L."/>
            <person name="Platzer M."/>
            <person name="Noegel A.A."/>
            <person name="Schaap P."/>
            <person name="Gloeckner G."/>
        </authorList>
    </citation>
    <scope>NUCLEOTIDE SEQUENCE [LARGE SCALE GENOMIC DNA]</scope>
    <source>
        <strain evidence="5">ATCC 26659 / Pp 5 / PN500</strain>
    </source>
</reference>
<dbReference type="SUPFAM" id="SSF49879">
    <property type="entry name" value="SMAD/FHA domain"/>
    <property type="match status" value="1"/>
</dbReference>
<dbReference type="InterPro" id="IPR011993">
    <property type="entry name" value="PH-like_dom_sf"/>
</dbReference>
<dbReference type="FunCoup" id="D3BJY1">
    <property type="interactions" value="29"/>
</dbReference>
<dbReference type="InterPro" id="IPR000253">
    <property type="entry name" value="FHA_dom"/>
</dbReference>
<dbReference type="SMART" id="SM00240">
    <property type="entry name" value="FHA"/>
    <property type="match status" value="1"/>
</dbReference>
<comment type="caution">
    <text evidence="4">The sequence shown here is derived from an EMBL/GenBank/DDBJ whole genome shotgun (WGS) entry which is preliminary data.</text>
</comment>
<keyword evidence="5" id="KW-1185">Reference proteome</keyword>
<evidence type="ECO:0000259" key="3">
    <source>
        <dbReference type="PROSITE" id="PS50006"/>
    </source>
</evidence>
<proteinExistence type="predicted"/>
<dbReference type="Pfam" id="PF00169">
    <property type="entry name" value="PH"/>
    <property type="match status" value="2"/>
</dbReference>
<dbReference type="Proteomes" id="UP000001396">
    <property type="component" value="Unassembled WGS sequence"/>
</dbReference>
<dbReference type="InterPro" id="IPR051707">
    <property type="entry name" value="PI-Interact_SigTrans_Reg"/>
</dbReference>
<dbReference type="Gene3D" id="2.30.29.30">
    <property type="entry name" value="Pleckstrin-homology domain (PH domain)/Phosphotyrosine-binding domain (PTB)"/>
    <property type="match status" value="2"/>
</dbReference>
<dbReference type="SMART" id="SM00233">
    <property type="entry name" value="PH"/>
    <property type="match status" value="2"/>
</dbReference>
<evidence type="ECO:0000313" key="4">
    <source>
        <dbReference type="EMBL" id="EFA78211.1"/>
    </source>
</evidence>
<name>D3BJY1_HETP5</name>
<dbReference type="SUPFAM" id="SSF50729">
    <property type="entry name" value="PH domain-like"/>
    <property type="match status" value="2"/>
</dbReference>
<feature type="domain" description="PH" evidence="2">
    <location>
        <begin position="111"/>
        <end position="215"/>
    </location>
</feature>
<dbReference type="PANTHER" id="PTHR14336">
    <property type="entry name" value="TANDEM PH DOMAIN CONTAINING PROTEIN"/>
    <property type="match status" value="1"/>
</dbReference>
<dbReference type="CDD" id="cd00821">
    <property type="entry name" value="PH"/>
    <property type="match status" value="2"/>
</dbReference>
<dbReference type="CDD" id="cd00060">
    <property type="entry name" value="FHA"/>
    <property type="match status" value="1"/>
</dbReference>
<organism evidence="4 5">
    <name type="scientific">Heterostelium pallidum (strain ATCC 26659 / Pp 5 / PN500)</name>
    <name type="common">Cellular slime mold</name>
    <name type="synonym">Polysphondylium pallidum</name>
    <dbReference type="NCBI Taxonomy" id="670386"/>
    <lineage>
        <taxon>Eukaryota</taxon>
        <taxon>Amoebozoa</taxon>
        <taxon>Evosea</taxon>
        <taxon>Eumycetozoa</taxon>
        <taxon>Dictyostelia</taxon>
        <taxon>Acytosteliales</taxon>
        <taxon>Acytosteliaceae</taxon>
        <taxon>Heterostelium</taxon>
    </lineage>
</organism>
<sequence>MFGRLVDISDSDSDEEINLLGNEFAQKNSLDSNGGGAQRKNSVNHMPTIGGSHSSGTQETILKMFDEKRRTRANTDIKQISDKHSDVDRRISYLLSVIERPWTFVELDGPVCSIEGELLKKKRFSSGWKRYYFALNGNNLYYYKSKTSKKPKGIISISFVSPPIVLGEKNIIDMKTPEFSNYMFQVFSFKRIDSFCACNNEDFERWNFVMQKLAKNTLSADDYNERFEAFQEVFPLFEKKTELELDRLLLLLAEIDNKSTHIIGKAKKEKTGNLLMMEDDENTGEITWKQYYFALLNQCLYFYKSSKLPPQGVITLKYTDISRCDTSISSDLQYSFKLSTPLSVFILKAKHQIAMDDWVDALECSKSGRPRQALSENGEIGIIPLGNQISGISGTPPKAQFSGLGKKFVPTLTYVPHSAAPGSKPKVSKLSLGSNTVGRSDSCNIVVEDKLVSRTHCKIEVSENGCVLLDMGSGHGTKVNRKLIDRHILEVGDKIKIGKTKLKFDILRNSKSGFAKNFSKII</sequence>
<feature type="domain" description="PH" evidence="2">
    <location>
        <begin position="267"/>
        <end position="367"/>
    </location>
</feature>
<protein>
    <submittedName>
        <fullName evidence="4">Uncharacterized protein</fullName>
    </submittedName>
</protein>
<dbReference type="EMBL" id="ADBJ01000038">
    <property type="protein sequence ID" value="EFA78211.1"/>
    <property type="molecule type" value="Genomic_DNA"/>
</dbReference>
<feature type="region of interest" description="Disordered" evidence="1">
    <location>
        <begin position="28"/>
        <end position="56"/>
    </location>
</feature>
<dbReference type="RefSeq" id="XP_020430337.1">
    <property type="nucleotide sequence ID" value="XM_020579662.1"/>
</dbReference>
<dbReference type="PROSITE" id="PS50003">
    <property type="entry name" value="PH_DOMAIN"/>
    <property type="match status" value="2"/>
</dbReference>
<dbReference type="InterPro" id="IPR008984">
    <property type="entry name" value="SMAD_FHA_dom_sf"/>
</dbReference>
<feature type="compositionally biased region" description="Polar residues" evidence="1">
    <location>
        <begin position="39"/>
        <end position="56"/>
    </location>
</feature>
<feature type="domain" description="FHA" evidence="3">
    <location>
        <begin position="435"/>
        <end position="484"/>
    </location>
</feature>
<dbReference type="PROSITE" id="PS50006">
    <property type="entry name" value="FHA_DOMAIN"/>
    <property type="match status" value="1"/>
</dbReference>
<dbReference type="InParanoid" id="D3BJY1"/>
<dbReference type="Pfam" id="PF00498">
    <property type="entry name" value="FHA"/>
    <property type="match status" value="1"/>
</dbReference>
<dbReference type="Gene3D" id="2.60.200.20">
    <property type="match status" value="1"/>
</dbReference>
<dbReference type="InterPro" id="IPR001849">
    <property type="entry name" value="PH_domain"/>
</dbReference>
<evidence type="ECO:0000256" key="1">
    <source>
        <dbReference type="SAM" id="MobiDB-lite"/>
    </source>
</evidence>
<accession>D3BJY1</accession>
<evidence type="ECO:0000259" key="2">
    <source>
        <dbReference type="PROSITE" id="PS50003"/>
    </source>
</evidence>